<dbReference type="Proteomes" id="UP001596060">
    <property type="component" value="Unassembled WGS sequence"/>
</dbReference>
<sequence>MSSPPPREPSTQSPAEPWPAGEADLARAVAEAAADILLTIDGDGIIRSATGSTLPRLAPGKGWIGRAFADVVATDSRAKAAGLAAGGDPRLMGAAELNHLRTDGSFWPFSYRVIAPADRGLRCLVGRDLAGVAALQQNLLEAQQAMEREYARLRLAETRYRMIFRSAPEPIVIAEAATLRLVEANPAALDELGLRADRLAGVSLTSLFSPLSGDALASVLAAARHSGEAAEIEVARAGTTRRTSIRAIAFRQDGAVHLLVRLGITPSDGAGVATDPALRHVHGMVEQTPDGCVIMSPDRLVLHANRAFLELAQLSSRHQALGEPLDRWLGRPGIDLPLIQGTLADHGVVRNFPTIIRGAFGSVEAVELSAVTAWTGETGSTGLIIRSKGAQLAAPQPQRGPALPRSVEQLSQLVGSVPLKDIVRETSDVIEKLCIESALDLSRDNRAAAAQMLGLSRQGFYAKLRRHGLGALVDQDEPA</sequence>
<accession>A0ABW0NVM0</accession>
<evidence type="ECO:0000313" key="3">
    <source>
        <dbReference type="EMBL" id="MFC5504150.1"/>
    </source>
</evidence>
<dbReference type="CDD" id="cd00130">
    <property type="entry name" value="PAS"/>
    <property type="match status" value="1"/>
</dbReference>
<keyword evidence="4" id="KW-1185">Reference proteome</keyword>
<dbReference type="RefSeq" id="WP_210173043.1">
    <property type="nucleotide sequence ID" value="NZ_JBHSLU010000004.1"/>
</dbReference>
<feature type="region of interest" description="Disordered" evidence="1">
    <location>
        <begin position="1"/>
        <end position="22"/>
    </location>
</feature>
<dbReference type="Gene3D" id="3.30.450.20">
    <property type="entry name" value="PAS domain"/>
    <property type="match status" value="3"/>
</dbReference>
<dbReference type="InterPro" id="IPR009057">
    <property type="entry name" value="Homeodomain-like_sf"/>
</dbReference>
<dbReference type="InterPro" id="IPR000014">
    <property type="entry name" value="PAS"/>
</dbReference>
<dbReference type="Gene3D" id="1.20.5.430">
    <property type="match status" value="1"/>
</dbReference>
<reference evidence="4" key="1">
    <citation type="journal article" date="2019" name="Int. J. Syst. Evol. Microbiol.">
        <title>The Global Catalogue of Microorganisms (GCM) 10K type strain sequencing project: providing services to taxonomists for standard genome sequencing and annotation.</title>
        <authorList>
            <consortium name="The Broad Institute Genomics Platform"/>
            <consortium name="The Broad Institute Genome Sequencing Center for Infectious Disease"/>
            <person name="Wu L."/>
            <person name="Ma J."/>
        </authorList>
    </citation>
    <scope>NUCLEOTIDE SEQUENCE [LARGE SCALE GENOMIC DNA]</scope>
    <source>
        <strain evidence="4">CCUG 43117</strain>
    </source>
</reference>
<dbReference type="Gene3D" id="1.10.10.60">
    <property type="entry name" value="Homeodomain-like"/>
    <property type="match status" value="1"/>
</dbReference>
<dbReference type="InterPro" id="IPR035965">
    <property type="entry name" value="PAS-like_dom_sf"/>
</dbReference>
<dbReference type="EMBL" id="JBHSLU010000004">
    <property type="protein sequence ID" value="MFC5504150.1"/>
    <property type="molecule type" value="Genomic_DNA"/>
</dbReference>
<comment type="caution">
    <text evidence="3">The sequence shown here is derived from an EMBL/GenBank/DDBJ whole genome shotgun (WGS) entry which is preliminary data.</text>
</comment>
<proteinExistence type="predicted"/>
<dbReference type="SUPFAM" id="SSF46689">
    <property type="entry name" value="Homeodomain-like"/>
    <property type="match status" value="1"/>
</dbReference>
<organism evidence="3 4">
    <name type="scientific">Bosea massiliensis</name>
    <dbReference type="NCBI Taxonomy" id="151419"/>
    <lineage>
        <taxon>Bacteria</taxon>
        <taxon>Pseudomonadati</taxon>
        <taxon>Pseudomonadota</taxon>
        <taxon>Alphaproteobacteria</taxon>
        <taxon>Hyphomicrobiales</taxon>
        <taxon>Boseaceae</taxon>
        <taxon>Bosea</taxon>
    </lineage>
</organism>
<evidence type="ECO:0000313" key="4">
    <source>
        <dbReference type="Proteomes" id="UP001596060"/>
    </source>
</evidence>
<dbReference type="NCBIfam" id="TIGR00229">
    <property type="entry name" value="sensory_box"/>
    <property type="match status" value="1"/>
</dbReference>
<gene>
    <name evidence="3" type="primary">ppsR</name>
    <name evidence="3" type="ORF">ACFPN9_02630</name>
</gene>
<evidence type="ECO:0000256" key="1">
    <source>
        <dbReference type="SAM" id="MobiDB-lite"/>
    </source>
</evidence>
<dbReference type="PROSITE" id="PS50112">
    <property type="entry name" value="PAS"/>
    <property type="match status" value="1"/>
</dbReference>
<name>A0ABW0NVM0_9HYPH</name>
<evidence type="ECO:0000259" key="2">
    <source>
        <dbReference type="PROSITE" id="PS50112"/>
    </source>
</evidence>
<dbReference type="Pfam" id="PF13188">
    <property type="entry name" value="PAS_8"/>
    <property type="match status" value="2"/>
</dbReference>
<dbReference type="InterPro" id="IPR011785">
    <property type="entry name" value="Tscrpt_reg_PpsR-CrtJ"/>
</dbReference>
<dbReference type="Pfam" id="PF02954">
    <property type="entry name" value="HTH_8"/>
    <property type="match status" value="1"/>
</dbReference>
<dbReference type="PRINTS" id="PR01590">
    <property type="entry name" value="HTHFIS"/>
</dbReference>
<dbReference type="SUPFAM" id="SSF55785">
    <property type="entry name" value="PYP-like sensor domain (PAS domain)"/>
    <property type="match status" value="2"/>
</dbReference>
<dbReference type="NCBIfam" id="TIGR02040">
    <property type="entry name" value="PpsR-CrtJ"/>
    <property type="match status" value="1"/>
</dbReference>
<dbReference type="SMART" id="SM00091">
    <property type="entry name" value="PAS"/>
    <property type="match status" value="3"/>
</dbReference>
<dbReference type="InterPro" id="IPR002197">
    <property type="entry name" value="HTH_Fis"/>
</dbReference>
<protein>
    <submittedName>
        <fullName evidence="3">Transcriptional regulator PpsR</fullName>
    </submittedName>
</protein>
<feature type="domain" description="PAS" evidence="2">
    <location>
        <begin position="156"/>
        <end position="227"/>
    </location>
</feature>